<keyword evidence="2" id="KW-1185">Reference proteome</keyword>
<organism evidence="1 2">
    <name type="scientific">Cichorium intybus</name>
    <name type="common">Chicory</name>
    <dbReference type="NCBI Taxonomy" id="13427"/>
    <lineage>
        <taxon>Eukaryota</taxon>
        <taxon>Viridiplantae</taxon>
        <taxon>Streptophyta</taxon>
        <taxon>Embryophyta</taxon>
        <taxon>Tracheophyta</taxon>
        <taxon>Spermatophyta</taxon>
        <taxon>Magnoliopsida</taxon>
        <taxon>eudicotyledons</taxon>
        <taxon>Gunneridae</taxon>
        <taxon>Pentapetalae</taxon>
        <taxon>asterids</taxon>
        <taxon>campanulids</taxon>
        <taxon>Asterales</taxon>
        <taxon>Asteraceae</taxon>
        <taxon>Cichorioideae</taxon>
        <taxon>Cichorieae</taxon>
        <taxon>Cichoriinae</taxon>
        <taxon>Cichorium</taxon>
    </lineage>
</organism>
<sequence length="81" mass="8997">MIPITSSSIRHELRSLSFWSVSVSDDVGPLGFAGVVVMDGIHTSVIKFERKLPSSRRSPGLTRPRTSVTVTMNWQRIKQTA</sequence>
<dbReference type="Proteomes" id="UP001055811">
    <property type="component" value="Linkage Group LG03"/>
</dbReference>
<name>A0ACB9F744_CICIN</name>
<dbReference type="EMBL" id="CM042011">
    <property type="protein sequence ID" value="KAI3766924.1"/>
    <property type="molecule type" value="Genomic_DNA"/>
</dbReference>
<reference evidence="1 2" key="2">
    <citation type="journal article" date="2022" name="Mol. Ecol. Resour.">
        <title>The genomes of chicory, endive, great burdock and yacon provide insights into Asteraceae paleo-polyploidization history and plant inulin production.</title>
        <authorList>
            <person name="Fan W."/>
            <person name="Wang S."/>
            <person name="Wang H."/>
            <person name="Wang A."/>
            <person name="Jiang F."/>
            <person name="Liu H."/>
            <person name="Zhao H."/>
            <person name="Xu D."/>
            <person name="Zhang Y."/>
        </authorList>
    </citation>
    <scope>NUCLEOTIDE SEQUENCE [LARGE SCALE GENOMIC DNA]</scope>
    <source>
        <strain evidence="2">cv. Punajuju</strain>
        <tissue evidence="1">Leaves</tissue>
    </source>
</reference>
<protein>
    <submittedName>
        <fullName evidence="1">Uncharacterized protein</fullName>
    </submittedName>
</protein>
<gene>
    <name evidence="1" type="ORF">L2E82_17003</name>
</gene>
<accession>A0ACB9F744</accession>
<proteinExistence type="predicted"/>
<comment type="caution">
    <text evidence="1">The sequence shown here is derived from an EMBL/GenBank/DDBJ whole genome shotgun (WGS) entry which is preliminary data.</text>
</comment>
<reference evidence="2" key="1">
    <citation type="journal article" date="2022" name="Mol. Ecol. Resour.">
        <title>The genomes of chicory, endive, great burdock and yacon provide insights into Asteraceae palaeo-polyploidization history and plant inulin production.</title>
        <authorList>
            <person name="Fan W."/>
            <person name="Wang S."/>
            <person name="Wang H."/>
            <person name="Wang A."/>
            <person name="Jiang F."/>
            <person name="Liu H."/>
            <person name="Zhao H."/>
            <person name="Xu D."/>
            <person name="Zhang Y."/>
        </authorList>
    </citation>
    <scope>NUCLEOTIDE SEQUENCE [LARGE SCALE GENOMIC DNA]</scope>
    <source>
        <strain evidence="2">cv. Punajuju</strain>
    </source>
</reference>
<evidence type="ECO:0000313" key="1">
    <source>
        <dbReference type="EMBL" id="KAI3766924.1"/>
    </source>
</evidence>
<evidence type="ECO:0000313" key="2">
    <source>
        <dbReference type="Proteomes" id="UP001055811"/>
    </source>
</evidence>